<dbReference type="Proteomes" id="UP001056120">
    <property type="component" value="Linkage Group LG05"/>
</dbReference>
<sequence>MGRSTSSCFKIISCGCINESVDRDEIDVSSENKDGDKPGWSFRKKLAGHQVPSNAVVIEKIPSAESKDIPEPITISSEPQLNSKNISEKTFDNIWTEEIPNSITKNATVSTTTKPACEEDGSKCEPVPDESESAALVIQAAVRRFLAERRLVKHKNVVKLQAAVRGHLVRNHAVGTLRCVQAIVKMQALVRARREKGAQNAGTNSTATHISIEKLLSNRLARQLLESTPKTKQINIKCDPSKSDSAWNWLERWMSVSSPETLESHTPVHDQDKVVNNMENEVKMVIFSNNVGEATVRFEEKEKLIEESSNVTTHEKEPIPESMVIPVSDTKPIPIPENPESETKPKPIPENPVSETKPKPIPENPVSETKPNLIPENPVSETKPEPIPENPVSETKPEPILENPVSETAPKPDSEGRKYMFGSRKASNPAFVAAQSRFEELTSSKTNPLKSPDSSNQDDEPGSGSRSPADNGSSDPLKSAKSSNQDDVAGSGSPADIGSSDPLKPDNEVVSCADIGSSAPGKEALGTDVDPVDYLVTHDQFEIEDKKTEEPKVLNEAVDDKNTSIDDDNNNNNNNDNKIDIVMMPETQVDQKPDHIDHEPVLQLSASGSPSSHITNLESQGTPSSQASTTPKKAKTDKKVSRQSQSQNRKSWSTSKKSSPVRSSVDSGLRSSLEEFPKDPKPVKRRNSSGSPRPGHIDQEPSVPSYMQATESARAKAVANSSPRSSPDVHDKETYLKKRHSLPGPVNGRQGSPRIQLSMSQALQTTKGNGNQERKWQR</sequence>
<name>A0ACB9J9H4_9ASTR</name>
<keyword evidence="2" id="KW-1185">Reference proteome</keyword>
<reference evidence="2" key="1">
    <citation type="journal article" date="2022" name="Mol. Ecol. Resour.">
        <title>The genomes of chicory, endive, great burdock and yacon provide insights into Asteraceae palaeo-polyploidization history and plant inulin production.</title>
        <authorList>
            <person name="Fan W."/>
            <person name="Wang S."/>
            <person name="Wang H."/>
            <person name="Wang A."/>
            <person name="Jiang F."/>
            <person name="Liu H."/>
            <person name="Zhao H."/>
            <person name="Xu D."/>
            <person name="Zhang Y."/>
        </authorList>
    </citation>
    <scope>NUCLEOTIDE SEQUENCE [LARGE SCALE GENOMIC DNA]</scope>
    <source>
        <strain evidence="2">cv. Yunnan</strain>
    </source>
</reference>
<gene>
    <name evidence="1" type="ORF">L1987_16054</name>
</gene>
<reference evidence="1 2" key="2">
    <citation type="journal article" date="2022" name="Mol. Ecol. Resour.">
        <title>The genomes of chicory, endive, great burdock and yacon provide insights into Asteraceae paleo-polyploidization history and plant inulin production.</title>
        <authorList>
            <person name="Fan W."/>
            <person name="Wang S."/>
            <person name="Wang H."/>
            <person name="Wang A."/>
            <person name="Jiang F."/>
            <person name="Liu H."/>
            <person name="Zhao H."/>
            <person name="Xu D."/>
            <person name="Zhang Y."/>
        </authorList>
    </citation>
    <scope>NUCLEOTIDE SEQUENCE [LARGE SCALE GENOMIC DNA]</scope>
    <source>
        <strain evidence="2">cv. Yunnan</strain>
        <tissue evidence="1">Leaves</tissue>
    </source>
</reference>
<dbReference type="EMBL" id="CM042022">
    <property type="protein sequence ID" value="KAI3816361.1"/>
    <property type="molecule type" value="Genomic_DNA"/>
</dbReference>
<organism evidence="1 2">
    <name type="scientific">Smallanthus sonchifolius</name>
    <dbReference type="NCBI Taxonomy" id="185202"/>
    <lineage>
        <taxon>Eukaryota</taxon>
        <taxon>Viridiplantae</taxon>
        <taxon>Streptophyta</taxon>
        <taxon>Embryophyta</taxon>
        <taxon>Tracheophyta</taxon>
        <taxon>Spermatophyta</taxon>
        <taxon>Magnoliopsida</taxon>
        <taxon>eudicotyledons</taxon>
        <taxon>Gunneridae</taxon>
        <taxon>Pentapetalae</taxon>
        <taxon>asterids</taxon>
        <taxon>campanulids</taxon>
        <taxon>Asterales</taxon>
        <taxon>Asteraceae</taxon>
        <taxon>Asteroideae</taxon>
        <taxon>Heliantheae alliance</taxon>
        <taxon>Millerieae</taxon>
        <taxon>Smallanthus</taxon>
    </lineage>
</organism>
<protein>
    <submittedName>
        <fullName evidence="1">Uncharacterized protein</fullName>
    </submittedName>
</protein>
<evidence type="ECO:0000313" key="1">
    <source>
        <dbReference type="EMBL" id="KAI3816361.1"/>
    </source>
</evidence>
<evidence type="ECO:0000313" key="2">
    <source>
        <dbReference type="Proteomes" id="UP001056120"/>
    </source>
</evidence>
<accession>A0ACB9J9H4</accession>
<proteinExistence type="predicted"/>
<comment type="caution">
    <text evidence="1">The sequence shown here is derived from an EMBL/GenBank/DDBJ whole genome shotgun (WGS) entry which is preliminary data.</text>
</comment>